<dbReference type="PANTHER" id="PTHR31302:SF31">
    <property type="entry name" value="PHOSPHODIESTERASE YAEI"/>
    <property type="match status" value="1"/>
</dbReference>
<evidence type="ECO:0000313" key="5">
    <source>
        <dbReference type="EMBL" id="EDY94359.1"/>
    </source>
</evidence>
<dbReference type="PANTHER" id="PTHR31302">
    <property type="entry name" value="TRANSMEMBRANE PROTEIN WITH METALLOPHOSPHOESTERASE DOMAIN-RELATED"/>
    <property type="match status" value="1"/>
</dbReference>
<comment type="caution">
    <text evidence="5">The sequence shown here is derived from an EMBL/GenBank/DDBJ whole genome shotgun (WGS) entry which is preliminary data.</text>
</comment>
<organism evidence="5 6">
    <name type="scientific">Phocaeicola plebeius (strain DSM 17135 / JCM 12973 / CCUG 54634 / M2)</name>
    <name type="common">Bacteroides plebeius</name>
    <dbReference type="NCBI Taxonomy" id="484018"/>
    <lineage>
        <taxon>Bacteria</taxon>
        <taxon>Pseudomonadati</taxon>
        <taxon>Bacteroidota</taxon>
        <taxon>Bacteroidia</taxon>
        <taxon>Bacteroidales</taxon>
        <taxon>Bacteroidaceae</taxon>
        <taxon>Phocaeicola</taxon>
    </lineage>
</organism>
<dbReference type="InterPro" id="IPR051158">
    <property type="entry name" value="Metallophosphoesterase_sf"/>
</dbReference>
<dbReference type="EMBL" id="ABQC02000024">
    <property type="protein sequence ID" value="EDY94359.1"/>
    <property type="molecule type" value="Genomic_DNA"/>
</dbReference>
<evidence type="ECO:0000256" key="3">
    <source>
        <dbReference type="SAM" id="SignalP"/>
    </source>
</evidence>
<proteinExistence type="predicted"/>
<feature type="chain" id="PRO_5002831154" evidence="3">
    <location>
        <begin position="30"/>
        <end position="283"/>
    </location>
</feature>
<dbReference type="Pfam" id="PF00149">
    <property type="entry name" value="Metallophos"/>
    <property type="match status" value="1"/>
</dbReference>
<accession>B5D459</accession>
<dbReference type="eggNOG" id="COG1408">
    <property type="taxonomic scope" value="Bacteria"/>
</dbReference>
<gene>
    <name evidence="5" type="ORF">BACPLE_03813</name>
</gene>
<dbReference type="InterPro" id="IPR029052">
    <property type="entry name" value="Metallo-depent_PP-like"/>
</dbReference>
<reference evidence="5 6" key="2">
    <citation type="submission" date="2008-08" db="EMBL/GenBank/DDBJ databases">
        <authorList>
            <person name="Fulton L."/>
            <person name="Clifton S."/>
            <person name="Fulton B."/>
            <person name="Xu J."/>
            <person name="Minx P."/>
            <person name="Pepin K.H."/>
            <person name="Johnson M."/>
            <person name="Thiruvilangam P."/>
            <person name="Bhonagiri V."/>
            <person name="Nash W.E."/>
            <person name="Mardis E.R."/>
            <person name="Wilson R.K."/>
        </authorList>
    </citation>
    <scope>NUCLEOTIDE SEQUENCE [LARGE SCALE GENOMIC DNA]</scope>
    <source>
        <strain evidence="6">DSM 17135 / JCM 12973 / M2</strain>
    </source>
</reference>
<dbReference type="GO" id="GO:0009245">
    <property type="term" value="P:lipid A biosynthetic process"/>
    <property type="evidence" value="ECO:0007669"/>
    <property type="project" value="TreeGrafter"/>
</dbReference>
<dbReference type="SUPFAM" id="SSF56300">
    <property type="entry name" value="Metallo-dependent phosphatases"/>
    <property type="match status" value="1"/>
</dbReference>
<feature type="signal peptide" evidence="3">
    <location>
        <begin position="1"/>
        <end position="29"/>
    </location>
</feature>
<keyword evidence="2" id="KW-0378">Hydrolase</keyword>
<name>B5D459_PHOPM</name>
<evidence type="ECO:0000256" key="1">
    <source>
        <dbReference type="ARBA" id="ARBA00022723"/>
    </source>
</evidence>
<dbReference type="Gene3D" id="3.60.21.10">
    <property type="match status" value="1"/>
</dbReference>
<sequence>MYFKMMKRLNLLAGYLVVLCVLLSSCATASFSKYKGVGRVKRYDFYSAQLPDSFDGFRVAFASDFHYESRFTACRLPGMCQALRSLDADVLLLGGDYRGRNGGDVTQLFQALKTVETPCGTYAVMGNHERGQADSLARKAMQATGVHLLEHEVDTLWRGKEYILLCGIRNPFDLKRNGVSPTLALREEDFVLMLVHTPDYVEDVNVSHTDLALAGHTHGGQVSLFRRWTPAHFSKYGNRFLTGLKYNSAGIPVIITNGLGTSRKDVRLFTPSEVVLVVLHKKK</sequence>
<dbReference type="GO" id="GO:0016020">
    <property type="term" value="C:membrane"/>
    <property type="evidence" value="ECO:0007669"/>
    <property type="project" value="GOC"/>
</dbReference>
<reference evidence="5 6" key="1">
    <citation type="submission" date="2008-08" db="EMBL/GenBank/DDBJ databases">
        <title>Draft genome sequence of Bacteroides plebeius (DSM 17135).</title>
        <authorList>
            <person name="Sudarsanam P."/>
            <person name="Ley R."/>
            <person name="Guruge J."/>
            <person name="Turnbaugh P.J."/>
            <person name="Mahowald M."/>
            <person name="Liep D."/>
            <person name="Gordon J."/>
        </authorList>
    </citation>
    <scope>NUCLEOTIDE SEQUENCE [LARGE SCALE GENOMIC DNA]</scope>
    <source>
        <strain evidence="6">DSM 17135 / JCM 12973 / M2</strain>
    </source>
</reference>
<keyword evidence="3" id="KW-0732">Signal</keyword>
<feature type="domain" description="Calcineurin-like phosphoesterase" evidence="4">
    <location>
        <begin position="57"/>
        <end position="219"/>
    </location>
</feature>
<protein>
    <submittedName>
        <fullName evidence="5">Ser/Thr phosphatase family protein</fullName>
    </submittedName>
</protein>
<dbReference type="AlphaFoldDB" id="B5D459"/>
<evidence type="ECO:0000259" key="4">
    <source>
        <dbReference type="Pfam" id="PF00149"/>
    </source>
</evidence>
<keyword evidence="1" id="KW-0479">Metal-binding</keyword>
<dbReference type="GO" id="GO:0046872">
    <property type="term" value="F:metal ion binding"/>
    <property type="evidence" value="ECO:0007669"/>
    <property type="project" value="UniProtKB-KW"/>
</dbReference>
<dbReference type="HOGENOM" id="CLU_025443_3_1_10"/>
<evidence type="ECO:0000256" key="2">
    <source>
        <dbReference type="ARBA" id="ARBA00022801"/>
    </source>
</evidence>
<dbReference type="InterPro" id="IPR004843">
    <property type="entry name" value="Calcineurin-like_PHP"/>
</dbReference>
<dbReference type="GO" id="GO:0008758">
    <property type="term" value="F:UDP-2,3-diacylglucosamine hydrolase activity"/>
    <property type="evidence" value="ECO:0007669"/>
    <property type="project" value="TreeGrafter"/>
</dbReference>
<dbReference type="Proteomes" id="UP000003452">
    <property type="component" value="Unassembled WGS sequence"/>
</dbReference>
<evidence type="ECO:0000313" key="6">
    <source>
        <dbReference type="Proteomes" id="UP000003452"/>
    </source>
</evidence>
<dbReference type="PROSITE" id="PS51257">
    <property type="entry name" value="PROKAR_LIPOPROTEIN"/>
    <property type="match status" value="1"/>
</dbReference>
<dbReference type="CDD" id="cd07385">
    <property type="entry name" value="MPP_YkuE_C"/>
    <property type="match status" value="1"/>
</dbReference>